<sequence length="212" mass="22198">MTVLKCFGILLCLRRSFCLDEPSKSKRLGTAIIGDLGAASVAAVTASPLIATIDRSIVEAAASKGTTVNQAFGKCMKNGLLKKPLAFSLAPECRWVSLVYASTYAASNLVDSTCEIYEKQSTLPKLVATTAANSGTCLAKDAAFARAYGTGGSSFPVASFALFLLRDVLTMGCAFILPGPISHALGPSSPTWLPQVVCPVVAQVKTPFKFLP</sequence>
<feature type="chain" id="PRO_5031545180" evidence="1">
    <location>
        <begin position="19"/>
        <end position="212"/>
    </location>
</feature>
<dbReference type="InterPro" id="IPR038781">
    <property type="entry name" value="C365.16-ike"/>
</dbReference>
<evidence type="ECO:0000313" key="2">
    <source>
        <dbReference type="EMBL" id="CAE0367867.1"/>
    </source>
</evidence>
<dbReference type="EMBL" id="HBIJ01012693">
    <property type="protein sequence ID" value="CAE0367867.1"/>
    <property type="molecule type" value="Transcribed_RNA"/>
</dbReference>
<dbReference type="AlphaFoldDB" id="A0A7S3K034"/>
<dbReference type="PANTHER" id="PTHR37845">
    <property type="entry name" value="SEQUENCE ORPHAN"/>
    <property type="match status" value="1"/>
</dbReference>
<dbReference type="PANTHER" id="PTHR37845:SF1">
    <property type="entry name" value="SEQUENCE ORPHAN"/>
    <property type="match status" value="1"/>
</dbReference>
<dbReference type="GO" id="GO:0005739">
    <property type="term" value="C:mitochondrion"/>
    <property type="evidence" value="ECO:0007669"/>
    <property type="project" value="TreeGrafter"/>
</dbReference>
<name>A0A7S3K034_9STRA</name>
<feature type="signal peptide" evidence="1">
    <location>
        <begin position="1"/>
        <end position="18"/>
    </location>
</feature>
<gene>
    <name evidence="2" type="ORF">ALAG00032_LOCUS8624</name>
</gene>
<organism evidence="2">
    <name type="scientific">Aureoumbra lagunensis</name>
    <dbReference type="NCBI Taxonomy" id="44058"/>
    <lineage>
        <taxon>Eukaryota</taxon>
        <taxon>Sar</taxon>
        <taxon>Stramenopiles</taxon>
        <taxon>Ochrophyta</taxon>
        <taxon>Pelagophyceae</taxon>
        <taxon>Pelagomonadales</taxon>
        <taxon>Aureoumbra</taxon>
    </lineage>
</organism>
<reference evidence="2" key="1">
    <citation type="submission" date="2021-01" db="EMBL/GenBank/DDBJ databases">
        <authorList>
            <person name="Corre E."/>
            <person name="Pelletier E."/>
            <person name="Niang G."/>
            <person name="Scheremetjew M."/>
            <person name="Finn R."/>
            <person name="Kale V."/>
            <person name="Holt S."/>
            <person name="Cochrane G."/>
            <person name="Meng A."/>
            <person name="Brown T."/>
            <person name="Cohen L."/>
        </authorList>
    </citation>
    <scope>NUCLEOTIDE SEQUENCE</scope>
    <source>
        <strain evidence="2">CCMP1510</strain>
    </source>
</reference>
<accession>A0A7S3K034</accession>
<evidence type="ECO:0000256" key="1">
    <source>
        <dbReference type="SAM" id="SignalP"/>
    </source>
</evidence>
<protein>
    <submittedName>
        <fullName evidence="2">Uncharacterized protein</fullName>
    </submittedName>
</protein>
<proteinExistence type="predicted"/>
<keyword evidence="1" id="KW-0732">Signal</keyword>